<proteinExistence type="predicted"/>
<comment type="caution">
    <text evidence="1">The sequence shown here is derived from an EMBL/GenBank/DDBJ whole genome shotgun (WGS) entry which is preliminary data.</text>
</comment>
<evidence type="ECO:0000313" key="1">
    <source>
        <dbReference type="EMBL" id="GAA0897955.1"/>
    </source>
</evidence>
<organism evidence="1 2">
    <name type="scientific">Pseudonocardia zijingensis</name>
    <dbReference type="NCBI Taxonomy" id="153376"/>
    <lineage>
        <taxon>Bacteria</taxon>
        <taxon>Bacillati</taxon>
        <taxon>Actinomycetota</taxon>
        <taxon>Actinomycetes</taxon>
        <taxon>Pseudonocardiales</taxon>
        <taxon>Pseudonocardiaceae</taxon>
        <taxon>Pseudonocardia</taxon>
    </lineage>
</organism>
<dbReference type="Proteomes" id="UP001499967">
    <property type="component" value="Unassembled WGS sequence"/>
</dbReference>
<sequence>MPERSLNPPPPAHPSWCSLAHCEQVAVGDIRHSSVPTLLTTSEDDVEVAVAVVRDDELGRAGYRAAATGVSVTLRHLAGAWARGHDSADVMLTASEARRLAGDLVAFAAMAEHTAVARPADPPPPKNEAV</sequence>
<dbReference type="Pfam" id="PF21848">
    <property type="entry name" value="DUF6907"/>
    <property type="match status" value="1"/>
</dbReference>
<keyword evidence="2" id="KW-1185">Reference proteome</keyword>
<dbReference type="InterPro" id="IPR054202">
    <property type="entry name" value="DUF6907"/>
</dbReference>
<dbReference type="RefSeq" id="WP_343944982.1">
    <property type="nucleotide sequence ID" value="NZ_BAAAHP010000187.1"/>
</dbReference>
<gene>
    <name evidence="1" type="ORF">GCM10009559_59520</name>
</gene>
<name>A0ABP3YLJ4_9PSEU</name>
<reference evidence="2" key="1">
    <citation type="journal article" date="2019" name="Int. J. Syst. Evol. Microbiol.">
        <title>The Global Catalogue of Microorganisms (GCM) 10K type strain sequencing project: providing services to taxonomists for standard genome sequencing and annotation.</title>
        <authorList>
            <consortium name="The Broad Institute Genomics Platform"/>
            <consortium name="The Broad Institute Genome Sequencing Center for Infectious Disease"/>
            <person name="Wu L."/>
            <person name="Ma J."/>
        </authorList>
    </citation>
    <scope>NUCLEOTIDE SEQUENCE [LARGE SCALE GENOMIC DNA]</scope>
    <source>
        <strain evidence="2">JCM 11117</strain>
    </source>
</reference>
<protein>
    <submittedName>
        <fullName evidence="1">Uncharacterized protein</fullName>
    </submittedName>
</protein>
<evidence type="ECO:0000313" key="2">
    <source>
        <dbReference type="Proteomes" id="UP001499967"/>
    </source>
</evidence>
<dbReference type="EMBL" id="BAAAHP010000187">
    <property type="protein sequence ID" value="GAA0897955.1"/>
    <property type="molecule type" value="Genomic_DNA"/>
</dbReference>
<accession>A0ABP3YLJ4</accession>